<proteinExistence type="predicted"/>
<dbReference type="Proteomes" id="UP001601059">
    <property type="component" value="Unassembled WGS sequence"/>
</dbReference>
<evidence type="ECO:0000256" key="2">
    <source>
        <dbReference type="ARBA" id="ARBA00023136"/>
    </source>
</evidence>
<comment type="caution">
    <text evidence="5">The sequence shown here is derived from an EMBL/GenBank/DDBJ whole genome shotgun (WGS) entry which is preliminary data.</text>
</comment>
<evidence type="ECO:0000313" key="5">
    <source>
        <dbReference type="EMBL" id="MFE8700807.1"/>
    </source>
</evidence>
<feature type="domain" description="Beta-lactamase-related" evidence="4">
    <location>
        <begin position="34"/>
        <end position="345"/>
    </location>
</feature>
<dbReference type="PANTHER" id="PTHR46825">
    <property type="entry name" value="D-ALANYL-D-ALANINE-CARBOXYPEPTIDASE/ENDOPEPTIDASE AMPH"/>
    <property type="match status" value="1"/>
</dbReference>
<evidence type="ECO:0000313" key="6">
    <source>
        <dbReference type="Proteomes" id="UP001601059"/>
    </source>
</evidence>
<feature type="transmembrane region" description="Helical" evidence="3">
    <location>
        <begin position="420"/>
        <end position="439"/>
    </location>
</feature>
<dbReference type="EMBL" id="JBIACK010000003">
    <property type="protein sequence ID" value="MFE8700807.1"/>
    <property type="molecule type" value="Genomic_DNA"/>
</dbReference>
<organism evidence="5 6">
    <name type="scientific">Cytobacillus spartinae</name>
    <dbReference type="NCBI Taxonomy" id="3299023"/>
    <lineage>
        <taxon>Bacteria</taxon>
        <taxon>Bacillati</taxon>
        <taxon>Bacillota</taxon>
        <taxon>Bacilli</taxon>
        <taxon>Bacillales</taxon>
        <taxon>Bacillaceae</taxon>
        <taxon>Cytobacillus</taxon>
    </lineage>
</organism>
<keyword evidence="3" id="KW-1133">Transmembrane helix</keyword>
<comment type="subcellular location">
    <subcellularLocation>
        <location evidence="1">Membrane</location>
    </subcellularLocation>
</comment>
<keyword evidence="3" id="KW-0812">Transmembrane</keyword>
<sequence>MIGVLIIGAFFLIPKQNEAFATIATQNEKIIKIEAEIKRNMETHNIPGMSFALVDHNGVVFSKGYGTLDIRDDSLEINENTNFHIGSLSKVFVSLAIMKLQEERHIDIEKPVVDYLPWFSTKDEKLSRQIKIRHLLSHTSGLPGRLNVHDIEQTDSQEIMKEIKKKLKDVRLVGKPGDIYEYTNMNTDLLQLVIEEVTGEPFTTYMQDHLFAPLEMNRTGYFIFDDRHLSNTAMGHRYHWGKIKPYHEKLVYATSASAGLSSNVHDLSKFIQLLLNNGISHSESMINTGSLNQMFQPVQDRMAYNWYVDPHNVYMEGGLPGFTSTMVLSSDKTFGLVLLSNSKQSITLGTGFNIFKIVKGEEPVPLLASDYSKLNADAQLLRSLAVFFSIITLVVVGVTIVQIMMKKRKFSFVKLSAKEIGFTSMIIAAYLGVFYYLHVYAPFKIGVPTIFSFQKEPDLVSAILIFSIMYSIFSVALLVRTLFIRKTNHRKDSSELKM</sequence>
<dbReference type="PANTHER" id="PTHR46825:SF11">
    <property type="entry name" value="PENICILLIN-BINDING PROTEIN 4"/>
    <property type="match status" value="1"/>
</dbReference>
<keyword evidence="2 3" id="KW-0472">Membrane</keyword>
<dbReference type="InterPro" id="IPR012338">
    <property type="entry name" value="Beta-lactam/transpept-like"/>
</dbReference>
<dbReference type="Pfam" id="PF00144">
    <property type="entry name" value="Beta-lactamase"/>
    <property type="match status" value="1"/>
</dbReference>
<dbReference type="EC" id="3.-.-.-" evidence="5"/>
<dbReference type="GO" id="GO:0016787">
    <property type="term" value="F:hydrolase activity"/>
    <property type="evidence" value="ECO:0007669"/>
    <property type="project" value="UniProtKB-KW"/>
</dbReference>
<reference evidence="5 6" key="1">
    <citation type="submission" date="2024-08" db="EMBL/GenBank/DDBJ databases">
        <title>Two novel Cytobacillus novel species.</title>
        <authorList>
            <person name="Liu G."/>
        </authorList>
    </citation>
    <scope>NUCLEOTIDE SEQUENCE [LARGE SCALE GENOMIC DNA]</scope>
    <source>
        <strain evidence="5 6">FJAT-54145</strain>
    </source>
</reference>
<name>A0ABW6KB62_9BACI</name>
<dbReference type="SUPFAM" id="SSF56601">
    <property type="entry name" value="beta-lactamase/transpeptidase-like"/>
    <property type="match status" value="1"/>
</dbReference>
<evidence type="ECO:0000259" key="4">
    <source>
        <dbReference type="Pfam" id="PF00144"/>
    </source>
</evidence>
<keyword evidence="6" id="KW-1185">Reference proteome</keyword>
<gene>
    <name evidence="5" type="ORF">ACFYKX_09290</name>
</gene>
<protein>
    <submittedName>
        <fullName evidence="5">Serine hydrolase domain-containing protein</fullName>
        <ecNumber evidence="5">3.-.-.-</ecNumber>
    </submittedName>
</protein>
<accession>A0ABW6KB62</accession>
<dbReference type="Gene3D" id="3.40.710.10">
    <property type="entry name" value="DD-peptidase/beta-lactamase superfamily"/>
    <property type="match status" value="1"/>
</dbReference>
<evidence type="ECO:0000256" key="1">
    <source>
        <dbReference type="ARBA" id="ARBA00004370"/>
    </source>
</evidence>
<evidence type="ECO:0000256" key="3">
    <source>
        <dbReference type="SAM" id="Phobius"/>
    </source>
</evidence>
<dbReference type="InterPro" id="IPR001466">
    <property type="entry name" value="Beta-lactam-related"/>
</dbReference>
<feature type="transmembrane region" description="Helical" evidence="3">
    <location>
        <begin position="380"/>
        <end position="400"/>
    </location>
</feature>
<feature type="transmembrane region" description="Helical" evidence="3">
    <location>
        <begin position="459"/>
        <end position="483"/>
    </location>
</feature>
<dbReference type="InterPro" id="IPR050491">
    <property type="entry name" value="AmpC-like"/>
</dbReference>
<dbReference type="RefSeq" id="WP_389360342.1">
    <property type="nucleotide sequence ID" value="NZ_JBIACK010000003.1"/>
</dbReference>
<keyword evidence="5" id="KW-0378">Hydrolase</keyword>